<feature type="domain" description="Pseudouridine synthase I TruA alpha/beta" evidence="5">
    <location>
        <begin position="230"/>
        <end position="350"/>
    </location>
</feature>
<proteinExistence type="inferred from homology"/>
<dbReference type="GO" id="GO:0003723">
    <property type="term" value="F:RNA binding"/>
    <property type="evidence" value="ECO:0007669"/>
    <property type="project" value="InterPro"/>
</dbReference>
<dbReference type="STRING" id="645134.A0A0L0HAH7"/>
<dbReference type="InParanoid" id="A0A0L0HAH7"/>
<evidence type="ECO:0000313" key="7">
    <source>
        <dbReference type="Proteomes" id="UP000053201"/>
    </source>
</evidence>
<dbReference type="GO" id="GO:0031119">
    <property type="term" value="P:tRNA pseudouridine synthesis"/>
    <property type="evidence" value="ECO:0007669"/>
    <property type="project" value="TreeGrafter"/>
</dbReference>
<dbReference type="EMBL" id="KQ257461">
    <property type="protein sequence ID" value="KNC98152.1"/>
    <property type="molecule type" value="Genomic_DNA"/>
</dbReference>
<dbReference type="HAMAP" id="MF_00171">
    <property type="entry name" value="TruA"/>
    <property type="match status" value="1"/>
</dbReference>
<dbReference type="InterPro" id="IPR020097">
    <property type="entry name" value="PsdUridine_synth_TruA_a/b_dom"/>
</dbReference>
<dbReference type="RefSeq" id="XP_016606192.1">
    <property type="nucleotide sequence ID" value="XM_016754757.1"/>
</dbReference>
<gene>
    <name evidence="6" type="ORF">SPPG_06556</name>
</gene>
<evidence type="ECO:0000256" key="3">
    <source>
        <dbReference type="ARBA" id="ARBA00023235"/>
    </source>
</evidence>
<dbReference type="PANTHER" id="PTHR11142:SF5">
    <property type="entry name" value="TRNA PSEUDOURIDINE(38_39) SYNTHASE"/>
    <property type="match status" value="1"/>
</dbReference>
<dbReference type="PANTHER" id="PTHR11142">
    <property type="entry name" value="PSEUDOURIDYLATE SYNTHASE"/>
    <property type="match status" value="1"/>
</dbReference>
<evidence type="ECO:0000313" key="6">
    <source>
        <dbReference type="EMBL" id="KNC98152.1"/>
    </source>
</evidence>
<dbReference type="NCBIfam" id="TIGR00071">
    <property type="entry name" value="hisT_truA"/>
    <property type="match status" value="1"/>
</dbReference>
<dbReference type="OrthoDB" id="25767at2759"/>
<dbReference type="eggNOG" id="KOG2554">
    <property type="taxonomic scope" value="Eukaryota"/>
</dbReference>
<evidence type="ECO:0000259" key="5">
    <source>
        <dbReference type="Pfam" id="PF01416"/>
    </source>
</evidence>
<dbReference type="GO" id="GO:0005634">
    <property type="term" value="C:nucleus"/>
    <property type="evidence" value="ECO:0007669"/>
    <property type="project" value="TreeGrafter"/>
</dbReference>
<dbReference type="Pfam" id="PF01416">
    <property type="entry name" value="PseudoU_synth_1"/>
    <property type="match status" value="1"/>
</dbReference>
<dbReference type="GO" id="GO:0005737">
    <property type="term" value="C:cytoplasm"/>
    <property type="evidence" value="ECO:0007669"/>
    <property type="project" value="TreeGrafter"/>
</dbReference>
<dbReference type="InterPro" id="IPR020094">
    <property type="entry name" value="TruA/RsuA/RluB/E/F_N"/>
</dbReference>
<reference evidence="6 7" key="1">
    <citation type="submission" date="2009-08" db="EMBL/GenBank/DDBJ databases">
        <title>The Genome Sequence of Spizellomyces punctatus strain DAOM BR117.</title>
        <authorList>
            <consortium name="The Broad Institute Genome Sequencing Platform"/>
            <person name="Russ C."/>
            <person name="Cuomo C."/>
            <person name="Shea T."/>
            <person name="Young S.K."/>
            <person name="Zeng Q."/>
            <person name="Koehrsen M."/>
            <person name="Haas B."/>
            <person name="Borodovsky M."/>
            <person name="Guigo R."/>
            <person name="Alvarado L."/>
            <person name="Berlin A."/>
            <person name="Bochicchio J."/>
            <person name="Borenstein D."/>
            <person name="Chapman S."/>
            <person name="Chen Z."/>
            <person name="Engels R."/>
            <person name="Freedman E."/>
            <person name="Gellesch M."/>
            <person name="Goldberg J."/>
            <person name="Griggs A."/>
            <person name="Gujja S."/>
            <person name="Heiman D."/>
            <person name="Hepburn T."/>
            <person name="Howarth C."/>
            <person name="Jen D."/>
            <person name="Larson L."/>
            <person name="Lewis B."/>
            <person name="Mehta T."/>
            <person name="Park D."/>
            <person name="Pearson M."/>
            <person name="Roberts A."/>
            <person name="Saif S."/>
            <person name="Shenoy N."/>
            <person name="Sisk P."/>
            <person name="Stolte C."/>
            <person name="Sykes S."/>
            <person name="Thomson T."/>
            <person name="Walk T."/>
            <person name="White J."/>
            <person name="Yandava C."/>
            <person name="Burger G."/>
            <person name="Gray M.W."/>
            <person name="Holland P.W.H."/>
            <person name="King N."/>
            <person name="Lang F.B.F."/>
            <person name="Roger A.J."/>
            <person name="Ruiz-Trillo I."/>
            <person name="Lander E."/>
            <person name="Nusbaum C."/>
        </authorList>
    </citation>
    <scope>NUCLEOTIDE SEQUENCE [LARGE SCALE GENOMIC DNA]</scope>
    <source>
        <strain evidence="6 7">DAOM BR117</strain>
    </source>
</reference>
<dbReference type="VEuPathDB" id="FungiDB:SPPG_06556"/>
<dbReference type="Proteomes" id="UP000053201">
    <property type="component" value="Unassembled WGS sequence"/>
</dbReference>
<dbReference type="AlphaFoldDB" id="A0A0L0HAH7"/>
<dbReference type="GO" id="GO:0160147">
    <property type="term" value="F:tRNA pseudouridine(38-40) synthase activity"/>
    <property type="evidence" value="ECO:0007669"/>
    <property type="project" value="UniProtKB-EC"/>
</dbReference>
<dbReference type="GeneID" id="27689849"/>
<evidence type="ECO:0000256" key="1">
    <source>
        <dbReference type="ARBA" id="ARBA00009375"/>
    </source>
</evidence>
<keyword evidence="7" id="KW-1185">Reference proteome</keyword>
<dbReference type="OMA" id="YFGWEYN"/>
<protein>
    <recommendedName>
        <fullName evidence="4">tRNA pseudouridine synthase</fullName>
        <ecNumber evidence="4">5.4.99.12</ecNumber>
    </recommendedName>
</protein>
<organism evidence="6 7">
    <name type="scientific">Spizellomyces punctatus (strain DAOM BR117)</name>
    <dbReference type="NCBI Taxonomy" id="645134"/>
    <lineage>
        <taxon>Eukaryota</taxon>
        <taxon>Fungi</taxon>
        <taxon>Fungi incertae sedis</taxon>
        <taxon>Chytridiomycota</taxon>
        <taxon>Chytridiomycota incertae sedis</taxon>
        <taxon>Chytridiomycetes</taxon>
        <taxon>Spizellomycetales</taxon>
        <taxon>Spizellomycetaceae</taxon>
        <taxon>Spizellomyces</taxon>
    </lineage>
</organism>
<dbReference type="GO" id="GO:1990481">
    <property type="term" value="P:mRNA pseudouridine synthesis"/>
    <property type="evidence" value="ECO:0007669"/>
    <property type="project" value="TreeGrafter"/>
</dbReference>
<comment type="similarity">
    <text evidence="1 4">Belongs to the tRNA pseudouridine synthase TruA family.</text>
</comment>
<dbReference type="Gene3D" id="3.30.70.580">
    <property type="entry name" value="Pseudouridine synthase I, catalytic domain, N-terminal subdomain"/>
    <property type="match status" value="1"/>
</dbReference>
<evidence type="ECO:0000256" key="2">
    <source>
        <dbReference type="ARBA" id="ARBA00022694"/>
    </source>
</evidence>
<dbReference type="InterPro" id="IPR020103">
    <property type="entry name" value="PsdUridine_synth_cat_dom_sf"/>
</dbReference>
<sequence length="453" mass="51591">MHFYPRILVRSHKERFLQIYPWSICRPPTGVSRLHSSCTVQPNTPFVAAEDVRRARKPYNFGRYNKRRVAFRVAYIGWDYHGFARQKLTTRTVEERIFDALLETKLIDSTRNCHWSRSARTDTGVSSVGSVVALDVRSRLPVSRGNVPWQTSRHDAINADVEPINDQSSHLVAGELPYVIMLNKVLPSDIRILAWAPVPPTFDARYDCLHRTYKYLFDPSGLDTTKMQRAASQFVGVHDFRNFCKFAKGKPLAAYRRAIDLVSVNRLTDIEDRAFESNILAGRLYCVTIRARAFLWHQIRCMMTILFLIGRGLEDESIVGKLLNVEPSVGKPMYGLADETSLILADCAYSDIAWYDASASSLGPAGSLDNMSQRKSADAWLLSQLRLEERKAALKGFMIRSMLETVGHSIDTSLIGRDDYLRDDRRFGGGISAYTKIMERKRLEPIESRMAIR</sequence>
<dbReference type="InterPro" id="IPR001406">
    <property type="entry name" value="PsdUridine_synth_TruA"/>
</dbReference>
<keyword evidence="3 4" id="KW-0413">Isomerase</keyword>
<dbReference type="EC" id="5.4.99.12" evidence="4"/>
<evidence type="ECO:0000256" key="4">
    <source>
        <dbReference type="RuleBase" id="RU003792"/>
    </source>
</evidence>
<dbReference type="InterPro" id="IPR020095">
    <property type="entry name" value="PsdUridine_synth_TruA_C"/>
</dbReference>
<keyword evidence="2 4" id="KW-0819">tRNA processing</keyword>
<dbReference type="SUPFAM" id="SSF55120">
    <property type="entry name" value="Pseudouridine synthase"/>
    <property type="match status" value="1"/>
</dbReference>
<name>A0A0L0HAH7_SPIPD</name>
<accession>A0A0L0HAH7</accession>
<comment type="catalytic activity">
    <reaction evidence="4">
        <text>uridine(38/39/40) in tRNA = pseudouridine(38/39/40) in tRNA</text>
        <dbReference type="Rhea" id="RHEA:22376"/>
        <dbReference type="Rhea" id="RHEA-COMP:10085"/>
        <dbReference type="Rhea" id="RHEA-COMP:10087"/>
        <dbReference type="ChEBI" id="CHEBI:65314"/>
        <dbReference type="ChEBI" id="CHEBI:65315"/>
        <dbReference type="EC" id="5.4.99.12"/>
    </reaction>
</comment>
<dbReference type="Gene3D" id="3.30.70.660">
    <property type="entry name" value="Pseudouridine synthase I, catalytic domain, C-terminal subdomain"/>
    <property type="match status" value="1"/>
</dbReference>